<keyword evidence="9" id="KW-1185">Reference proteome</keyword>
<dbReference type="GO" id="GO:0005506">
    <property type="term" value="F:iron ion binding"/>
    <property type="evidence" value="ECO:0007669"/>
    <property type="project" value="UniProtKB-UniRule"/>
</dbReference>
<comment type="function">
    <text evidence="6">Could be a 3Fe-4S cluster-containing protein.</text>
</comment>
<evidence type="ECO:0000256" key="1">
    <source>
        <dbReference type="ARBA" id="ARBA00022448"/>
    </source>
</evidence>
<dbReference type="Proteomes" id="UP000001929">
    <property type="component" value="Chromosome"/>
</dbReference>
<dbReference type="InterPro" id="IPR017896">
    <property type="entry name" value="4Fe4S_Fe-S-bd"/>
</dbReference>
<protein>
    <recommendedName>
        <fullName evidence="6">Ferredoxin-like protein</fullName>
    </recommendedName>
</protein>
<evidence type="ECO:0000256" key="3">
    <source>
        <dbReference type="ARBA" id="ARBA00022982"/>
    </source>
</evidence>
<evidence type="ECO:0000313" key="9">
    <source>
        <dbReference type="Proteomes" id="UP000001929"/>
    </source>
</evidence>
<evidence type="ECO:0000313" key="8">
    <source>
        <dbReference type="EMBL" id="ABC23064.1"/>
    </source>
</evidence>
<sequence length="96" mass="10699">MAMSDKIEEKLYQNRYRVDEGCPHVRIDASKVPSEQLKAMVDICPAGCYVEGENGKVEVVPDGCMECGTCRIVCQETGELEWAYPRGGYGILFKFG</sequence>
<feature type="domain" description="4Fe-4S ferredoxin-type" evidence="7">
    <location>
        <begin position="55"/>
        <end position="85"/>
    </location>
</feature>
<dbReference type="PANTHER" id="PTHR43082">
    <property type="entry name" value="FERREDOXIN-LIKE"/>
    <property type="match status" value="1"/>
</dbReference>
<gene>
    <name evidence="8" type="ordered locus">Rru_A2264</name>
</gene>
<dbReference type="PROSITE" id="PS51379">
    <property type="entry name" value="4FE4S_FER_2"/>
    <property type="match status" value="1"/>
</dbReference>
<proteinExistence type="predicted"/>
<dbReference type="AlphaFoldDB" id="Q2RS31"/>
<dbReference type="HOGENOM" id="CLU_163428_0_0_5"/>
<dbReference type="InterPro" id="IPR012206">
    <property type="entry name" value="Fd_FixX"/>
</dbReference>
<dbReference type="STRING" id="269796.Rru_A2264"/>
<dbReference type="PANTHER" id="PTHR43082:SF3">
    <property type="entry name" value="FERREDOXIN-LIKE PROTEIN YDIT"/>
    <property type="match status" value="1"/>
</dbReference>
<name>Q2RS31_RHORT</name>
<dbReference type="eggNOG" id="COG2440">
    <property type="taxonomic scope" value="Bacteria"/>
</dbReference>
<evidence type="ECO:0000256" key="2">
    <source>
        <dbReference type="ARBA" id="ARBA00022723"/>
    </source>
</evidence>
<organism evidence="8 9">
    <name type="scientific">Rhodospirillum rubrum (strain ATCC 11170 / ATH 1.1.1 / DSM 467 / LMG 4362 / NCIMB 8255 / S1)</name>
    <dbReference type="NCBI Taxonomy" id="269796"/>
    <lineage>
        <taxon>Bacteria</taxon>
        <taxon>Pseudomonadati</taxon>
        <taxon>Pseudomonadota</taxon>
        <taxon>Alphaproteobacteria</taxon>
        <taxon>Rhodospirillales</taxon>
        <taxon>Rhodospirillaceae</taxon>
        <taxon>Rhodospirillum</taxon>
    </lineage>
</organism>
<dbReference type="PhylomeDB" id="Q2RS31"/>
<dbReference type="PATRIC" id="fig|269796.9.peg.2362"/>
<dbReference type="KEGG" id="rru:Rru_A2264"/>
<keyword evidence="1 6" id="KW-0813">Transport</keyword>
<keyword evidence="5 6" id="KW-0411">Iron-sulfur</keyword>
<evidence type="ECO:0000256" key="4">
    <source>
        <dbReference type="ARBA" id="ARBA00023004"/>
    </source>
</evidence>
<evidence type="ECO:0000256" key="5">
    <source>
        <dbReference type="ARBA" id="ARBA00023014"/>
    </source>
</evidence>
<accession>Q2RS31</accession>
<evidence type="ECO:0000259" key="7">
    <source>
        <dbReference type="PROSITE" id="PS51379"/>
    </source>
</evidence>
<reference evidence="8 9" key="1">
    <citation type="journal article" date="2011" name="Stand. Genomic Sci.">
        <title>Complete genome sequence of Rhodospirillum rubrum type strain (S1).</title>
        <authorList>
            <person name="Munk A.C."/>
            <person name="Copeland A."/>
            <person name="Lucas S."/>
            <person name="Lapidus A."/>
            <person name="Del Rio T.G."/>
            <person name="Barry K."/>
            <person name="Detter J.C."/>
            <person name="Hammon N."/>
            <person name="Israni S."/>
            <person name="Pitluck S."/>
            <person name="Brettin T."/>
            <person name="Bruce D."/>
            <person name="Han C."/>
            <person name="Tapia R."/>
            <person name="Gilna P."/>
            <person name="Schmutz J."/>
            <person name="Larimer F."/>
            <person name="Land M."/>
            <person name="Kyrpides N.C."/>
            <person name="Mavromatis K."/>
            <person name="Richardson P."/>
            <person name="Rohde M."/>
            <person name="Goker M."/>
            <person name="Klenk H.P."/>
            <person name="Zhang Y."/>
            <person name="Roberts G.P."/>
            <person name="Reslewic S."/>
            <person name="Schwartz D.C."/>
        </authorList>
    </citation>
    <scope>NUCLEOTIDE SEQUENCE [LARGE SCALE GENOMIC DNA]</scope>
    <source>
        <strain evidence="9">ATCC 11170 / ATH 1.1.1 / DSM 467 / LMG 4362 / NCIMB 8255 / S1</strain>
    </source>
</reference>
<dbReference type="Gene3D" id="3.30.70.20">
    <property type="match status" value="1"/>
</dbReference>
<keyword evidence="3 6" id="KW-0249">Electron transport</keyword>
<dbReference type="SUPFAM" id="SSF54862">
    <property type="entry name" value="4Fe-4S ferredoxins"/>
    <property type="match status" value="1"/>
</dbReference>
<dbReference type="PIRSF" id="PIRSF036548">
    <property type="entry name" value="Fdx_FixX"/>
    <property type="match status" value="1"/>
</dbReference>
<dbReference type="GO" id="GO:0051536">
    <property type="term" value="F:iron-sulfur cluster binding"/>
    <property type="evidence" value="ECO:0007669"/>
    <property type="project" value="UniProtKB-KW"/>
</dbReference>
<keyword evidence="2 6" id="KW-0479">Metal-binding</keyword>
<dbReference type="RefSeq" id="WP_011389919.1">
    <property type="nucleotide sequence ID" value="NC_007643.1"/>
</dbReference>
<keyword evidence="4 6" id="KW-0408">Iron</keyword>
<dbReference type="EnsemblBacteria" id="ABC23064">
    <property type="protein sequence ID" value="ABC23064"/>
    <property type="gene ID" value="Rru_A2264"/>
</dbReference>
<evidence type="ECO:0000256" key="6">
    <source>
        <dbReference type="PIRNR" id="PIRNR036548"/>
    </source>
</evidence>
<dbReference type="EMBL" id="CP000230">
    <property type="protein sequence ID" value="ABC23064.1"/>
    <property type="molecule type" value="Genomic_DNA"/>
</dbReference>